<dbReference type="Pfam" id="PF02557">
    <property type="entry name" value="VanY"/>
    <property type="match status" value="1"/>
</dbReference>
<keyword evidence="1" id="KW-0472">Membrane</keyword>
<feature type="domain" description="D-alanyl-D-alanine carboxypeptidase-like core" evidence="2">
    <location>
        <begin position="89"/>
        <end position="231"/>
    </location>
</feature>
<evidence type="ECO:0000256" key="1">
    <source>
        <dbReference type="SAM" id="Phobius"/>
    </source>
</evidence>
<keyword evidence="6" id="KW-1185">Reference proteome</keyword>
<keyword evidence="1" id="KW-0812">Transmembrane</keyword>
<reference evidence="4 5" key="2">
    <citation type="submission" date="2018-02" db="EMBL/GenBank/DDBJ databases">
        <authorList>
            <person name="Cohen D.B."/>
            <person name="Kent A.D."/>
        </authorList>
    </citation>
    <scope>NUCLEOTIDE SEQUENCE [LARGE SCALE GENOMIC DNA]</scope>
    <source>
        <strain evidence="4 5">CECT 9216</strain>
    </source>
</reference>
<dbReference type="InterPro" id="IPR009045">
    <property type="entry name" value="Zn_M74/Hedgehog-like"/>
</dbReference>
<dbReference type="Proteomes" id="UP000239237">
    <property type="component" value="Unassembled WGS sequence"/>
</dbReference>
<organism evidence="4 5">
    <name type="scientific">Leuconostoc suionicum</name>
    <dbReference type="NCBI Taxonomy" id="1511761"/>
    <lineage>
        <taxon>Bacteria</taxon>
        <taxon>Bacillati</taxon>
        <taxon>Bacillota</taxon>
        <taxon>Bacilli</taxon>
        <taxon>Lactobacillales</taxon>
        <taxon>Lactobacillaceae</taxon>
        <taxon>Leuconostoc</taxon>
    </lineage>
</organism>
<name>A0A2N9KGY8_9LACO</name>
<evidence type="ECO:0000313" key="5">
    <source>
        <dbReference type="Proteomes" id="UP000237923"/>
    </source>
</evidence>
<dbReference type="InterPro" id="IPR058193">
    <property type="entry name" value="VanY/YodJ_core_dom"/>
</dbReference>
<proteinExistence type="predicted"/>
<gene>
    <name evidence="4" type="primary">vanYB</name>
    <name evidence="3" type="ORF">LES8486_01912</name>
    <name evidence="4" type="ORF">LES9216_01912</name>
</gene>
<evidence type="ECO:0000313" key="4">
    <source>
        <dbReference type="EMBL" id="SPE09719.1"/>
    </source>
</evidence>
<dbReference type="GeneID" id="99673416"/>
<dbReference type="Proteomes" id="UP000237923">
    <property type="component" value="Unassembled WGS sequence"/>
</dbReference>
<dbReference type="SUPFAM" id="SSF55166">
    <property type="entry name" value="Hedgehog/DD-peptidase"/>
    <property type="match status" value="1"/>
</dbReference>
<reference evidence="3 6" key="1">
    <citation type="submission" date="2018-02" db="EMBL/GenBank/DDBJ databases">
        <authorList>
            <person name="Rodrigo-Torres L."/>
            <person name="Arahal R. D."/>
            <person name="Lucena T."/>
        </authorList>
    </citation>
    <scope>NUCLEOTIDE SEQUENCE [LARGE SCALE GENOMIC DNA]</scope>
    <source>
        <strain evidence="3 6">CECT 8486</strain>
    </source>
</reference>
<sequence length="257" mass="28729">MQRKAGKKVKKHLLLIVLVIMLIVVAVIGFFHTKQPIKNTGKIAKTSSVKKVDDLPKGVKTTDWDLVLVNKNHSYQTELNFTKVTVDSKQIDQRIAQALANFRSAAQKAGYATTLVSGYRSIAYQTTVYNNSISQYESNGMSATEAKRLTESVIQVPGSSEHQTGQAVDLAGNDALAAYPSLEASMDKFKSQQWLIKHAPEYGFILRYPSDSQSIKETGIDYESWHFRYVGVPNATYITNHHLTLEKYIQTLKKAGR</sequence>
<dbReference type="PANTHER" id="PTHR34385">
    <property type="entry name" value="D-ALANYL-D-ALANINE CARBOXYPEPTIDASE"/>
    <property type="match status" value="1"/>
</dbReference>
<evidence type="ECO:0000313" key="6">
    <source>
        <dbReference type="Proteomes" id="UP000239237"/>
    </source>
</evidence>
<keyword evidence="4" id="KW-0121">Carboxypeptidase</keyword>
<dbReference type="EC" id="3.4.16.4" evidence="4"/>
<keyword evidence="1" id="KW-1133">Transmembrane helix</keyword>
<dbReference type="PANTHER" id="PTHR34385:SF1">
    <property type="entry name" value="PEPTIDOGLYCAN L-ALANYL-D-GLUTAMATE ENDOPEPTIDASE CWLK"/>
    <property type="match status" value="1"/>
</dbReference>
<keyword evidence="4" id="KW-0645">Protease</keyword>
<dbReference type="RefSeq" id="WP_072613009.1">
    <property type="nucleotide sequence ID" value="NZ_AP017935.1"/>
</dbReference>
<dbReference type="KEGG" id="lsu:A6B45_01350"/>
<feature type="transmembrane region" description="Helical" evidence="1">
    <location>
        <begin position="12"/>
        <end position="31"/>
    </location>
</feature>
<dbReference type="EMBL" id="OKQU01000004">
    <property type="protein sequence ID" value="SPE09719.1"/>
    <property type="molecule type" value="Genomic_DNA"/>
</dbReference>
<dbReference type="Gene3D" id="3.30.1380.10">
    <property type="match status" value="1"/>
</dbReference>
<dbReference type="GO" id="GO:0006508">
    <property type="term" value="P:proteolysis"/>
    <property type="evidence" value="ECO:0007669"/>
    <property type="project" value="InterPro"/>
</dbReference>
<dbReference type="EMBL" id="OKQR01000005">
    <property type="protein sequence ID" value="SPD94776.1"/>
    <property type="molecule type" value="Genomic_DNA"/>
</dbReference>
<dbReference type="InterPro" id="IPR003709">
    <property type="entry name" value="VanY-like_core_dom"/>
</dbReference>
<dbReference type="GO" id="GO:0009002">
    <property type="term" value="F:serine-type D-Ala-D-Ala carboxypeptidase activity"/>
    <property type="evidence" value="ECO:0007669"/>
    <property type="project" value="UniProtKB-EC"/>
</dbReference>
<protein>
    <submittedName>
        <fullName evidence="4">D-alanyl-D-alanine carboxypeptidase</fullName>
        <ecNumber evidence="4">3.4.16.4</ecNumber>
    </submittedName>
</protein>
<dbReference type="AlphaFoldDB" id="A0A2N9KGY8"/>
<accession>A0A2N9KGY8</accession>
<dbReference type="InterPro" id="IPR052179">
    <property type="entry name" value="DD-CPase-like"/>
</dbReference>
<evidence type="ECO:0000259" key="2">
    <source>
        <dbReference type="Pfam" id="PF02557"/>
    </source>
</evidence>
<keyword evidence="4" id="KW-0378">Hydrolase</keyword>
<evidence type="ECO:0000313" key="3">
    <source>
        <dbReference type="EMBL" id="SPD94776.1"/>
    </source>
</evidence>
<dbReference type="CDD" id="cd14852">
    <property type="entry name" value="LD-carboxypeptidase"/>
    <property type="match status" value="1"/>
</dbReference>